<protein>
    <submittedName>
        <fullName evidence="1">Uncharacterized protein</fullName>
    </submittedName>
</protein>
<organism evidence="1 2">
    <name type="scientific">Sphingomonas prati</name>
    <dbReference type="NCBI Taxonomy" id="1843237"/>
    <lineage>
        <taxon>Bacteria</taxon>
        <taxon>Pseudomonadati</taxon>
        <taxon>Pseudomonadota</taxon>
        <taxon>Alphaproteobacteria</taxon>
        <taxon>Sphingomonadales</taxon>
        <taxon>Sphingomonadaceae</taxon>
        <taxon>Sphingomonas</taxon>
    </lineage>
</organism>
<evidence type="ECO:0000313" key="2">
    <source>
        <dbReference type="Proteomes" id="UP000546701"/>
    </source>
</evidence>
<gene>
    <name evidence="1" type="ORF">FHS99_002712</name>
</gene>
<proteinExistence type="predicted"/>
<dbReference type="EMBL" id="JACIJR010000006">
    <property type="protein sequence ID" value="MBB5730214.1"/>
    <property type="molecule type" value="Genomic_DNA"/>
</dbReference>
<dbReference type="RefSeq" id="WP_157176299.1">
    <property type="nucleotide sequence ID" value="NZ_BMJP01000004.1"/>
</dbReference>
<dbReference type="Proteomes" id="UP000546701">
    <property type="component" value="Unassembled WGS sequence"/>
</dbReference>
<reference evidence="1 2" key="1">
    <citation type="submission" date="2020-08" db="EMBL/GenBank/DDBJ databases">
        <title>Genomic Encyclopedia of Type Strains, Phase IV (KMG-IV): sequencing the most valuable type-strain genomes for metagenomic binning, comparative biology and taxonomic classification.</title>
        <authorList>
            <person name="Goeker M."/>
        </authorList>
    </citation>
    <scope>NUCLEOTIDE SEQUENCE [LARGE SCALE GENOMIC DNA]</scope>
    <source>
        <strain evidence="1 2">DSM 103336</strain>
    </source>
</reference>
<comment type="caution">
    <text evidence="1">The sequence shown here is derived from an EMBL/GenBank/DDBJ whole genome shotgun (WGS) entry which is preliminary data.</text>
</comment>
<accession>A0A7W9BU79</accession>
<sequence>MRTTAAEISVRLYHLDDGEGGAAETLIYAPLAEALALAAQQTPEVQAGLFIQTPDDVIAYLDIVEG</sequence>
<evidence type="ECO:0000313" key="1">
    <source>
        <dbReference type="EMBL" id="MBB5730214.1"/>
    </source>
</evidence>
<name>A0A7W9BU79_9SPHN</name>
<keyword evidence="2" id="KW-1185">Reference proteome</keyword>
<dbReference type="AlphaFoldDB" id="A0A7W9BU79"/>